<keyword evidence="3" id="KW-1185">Reference proteome</keyword>
<feature type="transmembrane region" description="Helical" evidence="1">
    <location>
        <begin position="30"/>
        <end position="50"/>
    </location>
</feature>
<accession>A0A133VPY3</accession>
<keyword evidence="1" id="KW-1133">Transmembrane helix</keyword>
<evidence type="ECO:0000313" key="3">
    <source>
        <dbReference type="Proteomes" id="UP000070175"/>
    </source>
</evidence>
<proteinExistence type="predicted"/>
<gene>
    <name evidence="2" type="ORF">AKJ56_01190</name>
</gene>
<protein>
    <submittedName>
        <fullName evidence="2">Uncharacterized protein</fullName>
    </submittedName>
</protein>
<sequence length="73" mass="7906">MQGVADGFLLFIGGIVGYFLFDFLKGMESLIINSSIGAFAVLGVILLFVVNQYPSEILWGVSIGITVRSKHIL</sequence>
<reference evidence="2 3" key="1">
    <citation type="journal article" date="2016" name="Sci. Rep.">
        <title>Metabolic traits of an uncultured archaeal lineage -MSBL1- from brine pools of the Red Sea.</title>
        <authorList>
            <person name="Mwirichia R."/>
            <person name="Alam I."/>
            <person name="Rashid M."/>
            <person name="Vinu M."/>
            <person name="Ba-Alawi W."/>
            <person name="Anthony Kamau A."/>
            <person name="Kamanda Ngugi D."/>
            <person name="Goker M."/>
            <person name="Klenk H.P."/>
            <person name="Bajic V."/>
            <person name="Stingl U."/>
        </authorList>
    </citation>
    <scope>NUCLEOTIDE SEQUENCE [LARGE SCALE GENOMIC DNA]</scope>
    <source>
        <strain evidence="2">SCGC-AAA382N08</strain>
    </source>
</reference>
<dbReference type="EMBL" id="LHYJ01000013">
    <property type="protein sequence ID" value="KXB08473.1"/>
    <property type="molecule type" value="Genomic_DNA"/>
</dbReference>
<comment type="caution">
    <text evidence="2">The sequence shown here is derived from an EMBL/GenBank/DDBJ whole genome shotgun (WGS) entry which is preliminary data.</text>
</comment>
<dbReference type="AlphaFoldDB" id="A0A133VPY3"/>
<keyword evidence="1" id="KW-0472">Membrane</keyword>
<keyword evidence="1" id="KW-0812">Transmembrane</keyword>
<dbReference type="Proteomes" id="UP000070175">
    <property type="component" value="Unassembled WGS sequence"/>
</dbReference>
<evidence type="ECO:0000256" key="1">
    <source>
        <dbReference type="SAM" id="Phobius"/>
    </source>
</evidence>
<evidence type="ECO:0000313" key="2">
    <source>
        <dbReference type="EMBL" id="KXB08473.1"/>
    </source>
</evidence>
<organism evidence="2 3">
    <name type="scientific">candidate division MSBL1 archaeon SCGC-AAA382N08</name>
    <dbReference type="NCBI Taxonomy" id="1698285"/>
    <lineage>
        <taxon>Archaea</taxon>
        <taxon>Methanobacteriati</taxon>
        <taxon>Methanobacteriota</taxon>
        <taxon>candidate division MSBL1</taxon>
    </lineage>
</organism>
<name>A0A133VPY3_9EURY</name>
<feature type="transmembrane region" description="Helical" evidence="1">
    <location>
        <begin position="7"/>
        <end position="24"/>
    </location>
</feature>